<organism evidence="1 2">
    <name type="scientific">Pristionchus mayeri</name>
    <dbReference type="NCBI Taxonomy" id="1317129"/>
    <lineage>
        <taxon>Eukaryota</taxon>
        <taxon>Metazoa</taxon>
        <taxon>Ecdysozoa</taxon>
        <taxon>Nematoda</taxon>
        <taxon>Chromadorea</taxon>
        <taxon>Rhabditida</taxon>
        <taxon>Rhabditina</taxon>
        <taxon>Diplogasteromorpha</taxon>
        <taxon>Diplogasteroidea</taxon>
        <taxon>Neodiplogasteridae</taxon>
        <taxon>Pristionchus</taxon>
    </lineage>
</organism>
<evidence type="ECO:0000313" key="1">
    <source>
        <dbReference type="EMBL" id="GMR50606.1"/>
    </source>
</evidence>
<keyword evidence="2" id="KW-1185">Reference proteome</keyword>
<accession>A0AAN5CU00</accession>
<proteinExistence type="predicted"/>
<protein>
    <submittedName>
        <fullName evidence="1">Uncharacterized protein</fullName>
    </submittedName>
</protein>
<reference evidence="2" key="1">
    <citation type="submission" date="2022-10" db="EMBL/GenBank/DDBJ databases">
        <title>Genome assembly of Pristionchus species.</title>
        <authorList>
            <person name="Yoshida K."/>
            <person name="Sommer R.J."/>
        </authorList>
    </citation>
    <scope>NUCLEOTIDE SEQUENCE [LARGE SCALE GENOMIC DNA]</scope>
    <source>
        <strain evidence="2">RS5460</strain>
    </source>
</reference>
<dbReference type="Proteomes" id="UP001328107">
    <property type="component" value="Unassembled WGS sequence"/>
</dbReference>
<name>A0AAN5CU00_9BILA</name>
<sequence length="123" mass="13379">GKTCYTASQSSTRYEMFGKATVETRRGCEVLCDAESKCAALSFKDAGFNSSCVLLSPTELATCYSPTEIFLKKTTGCVARTNITAEFGVDPCVDETFPAEFRGTATSSNLICNTHKDKLYVIR</sequence>
<gene>
    <name evidence="1" type="ORF">PMAYCL1PPCAC_20801</name>
</gene>
<evidence type="ECO:0000313" key="2">
    <source>
        <dbReference type="Proteomes" id="UP001328107"/>
    </source>
</evidence>
<feature type="non-terminal residue" evidence="1">
    <location>
        <position position="1"/>
    </location>
</feature>
<dbReference type="EMBL" id="BTRK01000004">
    <property type="protein sequence ID" value="GMR50606.1"/>
    <property type="molecule type" value="Genomic_DNA"/>
</dbReference>
<dbReference type="AlphaFoldDB" id="A0AAN5CU00"/>
<comment type="caution">
    <text evidence="1">The sequence shown here is derived from an EMBL/GenBank/DDBJ whole genome shotgun (WGS) entry which is preliminary data.</text>
</comment>